<evidence type="ECO:0000256" key="3">
    <source>
        <dbReference type="ARBA" id="ARBA00023172"/>
    </source>
</evidence>
<protein>
    <recommendedName>
        <fullName evidence="7">Recombinase</fullName>
    </recommendedName>
</protein>
<dbReference type="PANTHER" id="PTHR30461:SF23">
    <property type="entry name" value="DNA RECOMBINASE-RELATED"/>
    <property type="match status" value="1"/>
</dbReference>
<dbReference type="InterPro" id="IPR050639">
    <property type="entry name" value="SSR_resolvase"/>
</dbReference>
<dbReference type="InterPro" id="IPR038109">
    <property type="entry name" value="DNA_bind_recomb_sf"/>
</dbReference>
<dbReference type="PROSITE" id="PS00397">
    <property type="entry name" value="RECOMBINASES_1"/>
    <property type="match status" value="1"/>
</dbReference>
<evidence type="ECO:0008006" key="7">
    <source>
        <dbReference type="Google" id="ProtNLM"/>
    </source>
</evidence>
<dbReference type="Pfam" id="PF07508">
    <property type="entry name" value="Recombinase"/>
    <property type="match status" value="1"/>
</dbReference>
<dbReference type="InterPro" id="IPR011109">
    <property type="entry name" value="DNA_bind_recombinase_dom"/>
</dbReference>
<name>A0A3B0YF56_9ZZZZ</name>
<keyword evidence="2" id="KW-0238">DNA-binding</keyword>
<accession>A0A3B0YF56</accession>
<dbReference type="GO" id="GO:0000150">
    <property type="term" value="F:DNA strand exchange activity"/>
    <property type="evidence" value="ECO:0007669"/>
    <property type="project" value="InterPro"/>
</dbReference>
<dbReference type="InterPro" id="IPR006119">
    <property type="entry name" value="Resolv_N"/>
</dbReference>
<feature type="domain" description="Recombinase" evidence="5">
    <location>
        <begin position="162"/>
        <end position="277"/>
    </location>
</feature>
<dbReference type="PROSITE" id="PS51736">
    <property type="entry name" value="RECOMBINASES_3"/>
    <property type="match status" value="1"/>
</dbReference>
<dbReference type="SMART" id="SM00857">
    <property type="entry name" value="Resolvase"/>
    <property type="match status" value="1"/>
</dbReference>
<evidence type="ECO:0000259" key="5">
    <source>
        <dbReference type="PROSITE" id="PS51737"/>
    </source>
</evidence>
<dbReference type="EMBL" id="UOFK01000076">
    <property type="protein sequence ID" value="VAW75400.1"/>
    <property type="molecule type" value="Genomic_DNA"/>
</dbReference>
<dbReference type="GO" id="GO:0015074">
    <property type="term" value="P:DNA integration"/>
    <property type="evidence" value="ECO:0007669"/>
    <property type="project" value="UniProtKB-KW"/>
</dbReference>
<keyword evidence="1" id="KW-0229">DNA integration</keyword>
<dbReference type="CDD" id="cd00338">
    <property type="entry name" value="Ser_Recombinase"/>
    <property type="match status" value="1"/>
</dbReference>
<evidence type="ECO:0000256" key="2">
    <source>
        <dbReference type="ARBA" id="ARBA00023125"/>
    </source>
</evidence>
<dbReference type="PROSITE" id="PS51737">
    <property type="entry name" value="RECOMBINASE_DNA_BIND"/>
    <property type="match status" value="1"/>
</dbReference>
<dbReference type="InterPro" id="IPR025827">
    <property type="entry name" value="Zn_ribbon_recom_dom"/>
</dbReference>
<dbReference type="SUPFAM" id="SSF53041">
    <property type="entry name" value="Resolvase-like"/>
    <property type="match status" value="1"/>
</dbReference>
<dbReference type="InterPro" id="IPR036162">
    <property type="entry name" value="Resolvase-like_N_sf"/>
</dbReference>
<reference evidence="6" key="1">
    <citation type="submission" date="2018-06" db="EMBL/GenBank/DDBJ databases">
        <authorList>
            <person name="Zhirakovskaya E."/>
        </authorList>
    </citation>
    <scope>NUCLEOTIDE SEQUENCE</scope>
</reference>
<dbReference type="PANTHER" id="PTHR30461">
    <property type="entry name" value="DNA-INVERTASE FROM LAMBDOID PROPHAGE"/>
    <property type="match status" value="1"/>
</dbReference>
<gene>
    <name evidence="6" type="ORF">MNBD_GAMMA13-702</name>
</gene>
<dbReference type="Gene3D" id="3.90.1750.20">
    <property type="entry name" value="Putative Large Serine Recombinase, Chain B, Domain 2"/>
    <property type="match status" value="1"/>
</dbReference>
<keyword evidence="3" id="KW-0233">DNA recombination</keyword>
<dbReference type="GO" id="GO:0003677">
    <property type="term" value="F:DNA binding"/>
    <property type="evidence" value="ECO:0007669"/>
    <property type="project" value="UniProtKB-KW"/>
</dbReference>
<dbReference type="InterPro" id="IPR006118">
    <property type="entry name" value="Recombinase_CS"/>
</dbReference>
<dbReference type="Pfam" id="PF00239">
    <property type="entry name" value="Resolvase"/>
    <property type="match status" value="1"/>
</dbReference>
<evidence type="ECO:0000256" key="1">
    <source>
        <dbReference type="ARBA" id="ARBA00022908"/>
    </source>
</evidence>
<feature type="domain" description="Resolvase/invertase-type recombinase catalytic" evidence="4">
    <location>
        <begin position="8"/>
        <end position="155"/>
    </location>
</feature>
<dbReference type="Pfam" id="PF13408">
    <property type="entry name" value="Zn_ribbon_recom"/>
    <property type="match status" value="1"/>
</dbReference>
<dbReference type="Gene3D" id="3.40.50.1390">
    <property type="entry name" value="Resolvase, N-terminal catalytic domain"/>
    <property type="match status" value="1"/>
</dbReference>
<evidence type="ECO:0000259" key="4">
    <source>
        <dbReference type="PROSITE" id="PS51736"/>
    </source>
</evidence>
<sequence>MTNEPIKQAVIYCRVSSAAQTKRGDGLGSQETRCQEYANMRGYTVIAAFKDDVSGGLVDRPGMNAMLAHLKKHKKDPQIVLIDDISRLARGVQAHIELRAAISLAGGILESPTVDFTDDADGELQEYILATVAQHQRRKNAEQTKARMRARTMNGHYVFAKPYGYRYEKYKGQGNTLVRDEPLASIVTEALEGYASGRFQLQAEVKRFLETQPEFPKVGGGIVLNQTVTNLLKRVVYAGYIEVPKWDVSLRKGHHEALISFETYQRIQERLAGNAKTPARKDLNKDFPLRGAVTCGDCATPLTACWSKGRTRAYPYYLCPKRGCESYGKSIRREKVEGEFVALLKQLEPSENIFNLASAMFKELWNHRLVSGESRKRSLKTKLTGTERQIDQFLDRIADAATPSVITAYEKRIARLERDKVEIAEKIASEGKPVRDFDSTLRTALAFLANPYNLWASGRLEDQRAVLKLAFADRLSYARNEGFRTANLALPFKALAGFEGGDIEMARPERFELPTAWFVVFRLKPCILLLFIFFIQLTLSNKIGLFGLICLYLRLFNAIYWTAETVDSPCHQETMTW</sequence>
<evidence type="ECO:0000313" key="6">
    <source>
        <dbReference type="EMBL" id="VAW75400.1"/>
    </source>
</evidence>
<dbReference type="AlphaFoldDB" id="A0A3B0YF56"/>
<organism evidence="6">
    <name type="scientific">hydrothermal vent metagenome</name>
    <dbReference type="NCBI Taxonomy" id="652676"/>
    <lineage>
        <taxon>unclassified sequences</taxon>
        <taxon>metagenomes</taxon>
        <taxon>ecological metagenomes</taxon>
    </lineage>
</organism>
<proteinExistence type="predicted"/>